<gene>
    <name evidence="1" type="ORF">CHUDEA7_740</name>
    <name evidence="2" type="ORF">GY17_00003308</name>
</gene>
<dbReference type="Proteomes" id="UP000199752">
    <property type="component" value="Chromosome 7"/>
</dbReference>
<reference evidence="2 3" key="3">
    <citation type="submission" date="2017-10" db="EMBL/GenBank/DDBJ databases">
        <title>Consistent, comparative and evidence-based genome annotation and re-annotation for the closely-related species, Cryptosporidium parvum, C. hominis and C. tyzzeri.</title>
        <authorList>
            <person name="Baptista R.P."/>
            <person name="Li Y."/>
            <person name="Sateriale A."/>
            <person name="Striepen B."/>
            <person name="Kissinger J.C."/>
        </authorList>
    </citation>
    <scope>NUCLEOTIDE SEQUENCE [LARGE SCALE GENOMIC DNA]</scope>
    <source>
        <strain evidence="2">30976</strain>
    </source>
</reference>
<dbReference type="VEuPathDB" id="CryptoDB:ChTU502y2012_407g0370"/>
<dbReference type="EMBL" id="JTAI01000003">
    <property type="protein sequence ID" value="PPS95929.1"/>
    <property type="molecule type" value="Genomic_DNA"/>
</dbReference>
<reference evidence="1" key="2">
    <citation type="submission" date="2015-08" db="EMBL/GenBank/DDBJ databases">
        <authorList>
            <person name="Babu N.S."/>
            <person name="Beckwith C.J."/>
            <person name="Beseler K.G."/>
            <person name="Brison A."/>
            <person name="Carone J.V."/>
            <person name="Caskin T.P."/>
            <person name="Diamond M."/>
            <person name="Durham M.E."/>
            <person name="Foxe J.M."/>
            <person name="Go M."/>
            <person name="Henderson B.A."/>
            <person name="Jones I.B."/>
            <person name="McGettigan J.A."/>
            <person name="Micheletti S.J."/>
            <person name="Nasrallah M.E."/>
            <person name="Ortiz D."/>
            <person name="Piller C.R."/>
            <person name="Privatt S.R."/>
            <person name="Schneider S.L."/>
            <person name="Sharp S."/>
            <person name="Smith T.C."/>
            <person name="Stanton J.D."/>
            <person name="Ullery H.E."/>
            <person name="Wilson R.J."/>
            <person name="Serrano M.G."/>
            <person name="Buck G."/>
            <person name="Lee V."/>
            <person name="Wang Y."/>
            <person name="Carvalho R."/>
            <person name="Voegtly L."/>
            <person name="Shi R."/>
            <person name="Duckworth R."/>
            <person name="Johnson A."/>
            <person name="Loviza R."/>
            <person name="Walstead R."/>
            <person name="Shah Z."/>
            <person name="Kiflezghi M."/>
            <person name="Wade K."/>
            <person name="Ball S.L."/>
            <person name="Bradley K.W."/>
            <person name="Asai D.J."/>
            <person name="Bowman C.A."/>
            <person name="Russell D.A."/>
            <person name="Pope W.H."/>
            <person name="Jacobs-Sera D."/>
            <person name="Hendrix R.W."/>
            <person name="Hatfull G.F."/>
        </authorList>
    </citation>
    <scope>NUCLEOTIDE SEQUENCE [LARGE SCALE GENOMIC DNA]</scope>
</reference>
<dbReference type="VEuPathDB" id="CryptoDB:Chro.70090"/>
<dbReference type="VEuPathDB" id="CryptoDB:Chro.70088"/>
<organism evidence="1">
    <name type="scientific">Cryptosporidium hominis</name>
    <dbReference type="NCBI Taxonomy" id="237895"/>
    <lineage>
        <taxon>Eukaryota</taxon>
        <taxon>Sar</taxon>
        <taxon>Alveolata</taxon>
        <taxon>Apicomplexa</taxon>
        <taxon>Conoidasida</taxon>
        <taxon>Coccidia</taxon>
        <taxon>Eucoccidiorida</taxon>
        <taxon>Eimeriorina</taxon>
        <taxon>Cryptosporidiidae</taxon>
        <taxon>Cryptosporidium</taxon>
    </lineage>
</organism>
<evidence type="ECO:0000313" key="2">
    <source>
        <dbReference type="EMBL" id="PPS95929.1"/>
    </source>
</evidence>
<reference evidence="2 3" key="1">
    <citation type="submission" date="2014-11" db="EMBL/GenBank/DDBJ databases">
        <title>Comparative genomic analysis of Cryptosporidium hominis reveals occurrence of genetic recombination in virulent subtypes.</title>
        <authorList>
            <person name="Guo Y."/>
            <person name="Tang K."/>
            <person name="Frace M."/>
            <person name="Li N."/>
            <person name="Roellig D.M."/>
            <person name="Sammons S."/>
            <person name="Knipe K."/>
            <person name="Rowe L."/>
            <person name="Feng Y."/>
            <person name="Xiao L."/>
        </authorList>
    </citation>
    <scope>NUCLEOTIDE SEQUENCE [LARGE SCALE GENOMIC DNA]</scope>
    <source>
        <strain evidence="2">30976</strain>
    </source>
</reference>
<dbReference type="VEuPathDB" id="CryptoDB:Chro.70087"/>
<dbReference type="VEuPathDB" id="CryptoDB:GY17_00003308"/>
<keyword evidence="3" id="KW-1185">Reference proteome</keyword>
<dbReference type="VEuPathDB" id="CryptoDB:CHUDEA7_740"/>
<dbReference type="EMBL" id="LN877953">
    <property type="protein sequence ID" value="CUV07051.1"/>
    <property type="molecule type" value="Genomic_DNA"/>
</dbReference>
<dbReference type="Proteomes" id="UP001429100">
    <property type="component" value="Unassembled WGS sequence"/>
</dbReference>
<accession>A0A0S4TIT9</accession>
<sequence length="1388" mass="163307">MSLNEKSTKELLNELVKIQVKNHLQNINNEKNHENLIKRIEDKVWTTILYNKTKKKSMEDSDYINFVDSTLSNIVVQSRIRPESMDNMNKIIDQRSKLVETQMFCFLPLFILSHNIIKQYYQSSSGSYILHMMFILIGSLDYYNLDFWKNQCLVKVYHSDFTWRLNSIMQRNLSDSITKDTKENIELIFDFKTYLSTFSSLIFKSIAFNKSNMDFWMDLISDFALGIVTFKNLASNLYLNEESLFNNELTQLTEDIEEIEISRETNKIAEIAFGNDNFHFTDNNITKGTESKNSIIPKKTISVKQNSINIRKNRNSLLASFMGNSDDELDELEELEFYQEYNFSKEEEGEKEEEEEDIEKEEEVEELKIFDNQQSQIQNQVSTKSQRSSSIVNMERNKNEKFVDSKSLNLSSFNYFDGLSKSIKEKKEEVEDENYRICNLSKVKLPKLLRRVSGRRQIQYNNKYLGFSWDQQYLSLNKTNKIFNESILSVLTTERIKNCTIVSPNNEISSTDGYFWVKLDSLMKLFQGLNSEEFSLYPKHHRVREYKKTELLECYTIFIDEYNISLELVEEFGELSPWMNNYYQGDKFIYTRTGTNIKKNDILGPQNDFMNTKSCRDKQIFLSQDLVSMICLFGTKVHYLRSLAELLIMLGDMMNNQQKLESVTKNEYLKCNQISIEESMVSIKILGKAIFELLHMYFGDIELCFSKFNYGNDHISNLSSTKTSSYLNLIALLDEFSPSFEILVSIFKLRSYSGREEARTWKIPHGYSLLSYIYTYLWQFQINPYYIISNNYYLNIDGRKDINNRIDKGIYSSGHILSVIYKSLQRGIFKDKLDYITSSKESNNLELKLKADLSLNKSILRPVVPVLLRILMIKRISFNKTFQVTGKNHGNMALVKTIPLEKQDLSMFFSDINVFTQDFKFNNRINIDLNSESELDIHDHDHDAELPRVPVPIKNFQETENIKKITHIAIMEYLKRNQLDFNKVYEIYFKSLDQAFEHIIGLEFNINEYIDLAFEIGGLLADKSCQRNEYNIGISIQEEFESLKELIQDKVKKKKSILTSQCDLVSSEERGIGNLRLRVNYHTAYKKQLNNYISVNGCLQYENLIKLVFGLDLDLSQYFKKQINISEVFSTFDIQKIGKEQGEEEFIKLFQIIVLLETISKRFINLKNFVGRIALYIWCRKYTTDYNLYIKFSQGYLYDSFSEELQKLIWDIERNISRVYSTIQVIQEYLVMLFRRFDLKTITKSKNYASEVSYEDYNYDDKWIVVQKYYNGKLLNNLSLSEKGFIYFITCLVCQICLVLSDLLSKTDSFRDLPKRPSSFSSNISESQDQSDNQRNVILEFVNNWKSNCLEEKVSQYFTVYKSLKNYISGNKNIFSTENSHILYYINI</sequence>
<dbReference type="OrthoDB" id="342882at2759"/>
<proteinExistence type="predicted"/>
<evidence type="ECO:0000313" key="3">
    <source>
        <dbReference type="Proteomes" id="UP001429100"/>
    </source>
</evidence>
<name>A0A0S4TIT9_CRYHO</name>
<evidence type="ECO:0000313" key="1">
    <source>
        <dbReference type="EMBL" id="CUV07051.1"/>
    </source>
</evidence>
<protein>
    <submittedName>
        <fullName evidence="1">Uncharacterized protein</fullName>
    </submittedName>
</protein>